<reference evidence="1 2" key="1">
    <citation type="submission" date="2014-03" db="EMBL/GenBank/DDBJ databases">
        <title>Genomics of Bifidobacteria.</title>
        <authorList>
            <person name="Ventura M."/>
            <person name="Milani C."/>
            <person name="Lugli G.A."/>
        </authorList>
    </citation>
    <scope>NUCLEOTIDE SEQUENCE [LARGE SCALE GENOMIC DNA]</scope>
    <source>
        <strain evidence="1 2">LMG 21814</strain>
    </source>
</reference>
<comment type="caution">
    <text evidence="1">The sequence shown here is derived from an EMBL/GenBank/DDBJ whole genome shotgun (WGS) entry which is preliminary data.</text>
</comment>
<dbReference type="EMBL" id="JGZA01000013">
    <property type="protein sequence ID" value="KFI70530.1"/>
    <property type="molecule type" value="Genomic_DNA"/>
</dbReference>
<gene>
    <name evidence="1" type="ORF">BLSS_1826</name>
</gene>
<evidence type="ECO:0000313" key="1">
    <source>
        <dbReference type="EMBL" id="KFI70530.1"/>
    </source>
</evidence>
<dbReference type="AlphaFoldDB" id="A0A087BHN0"/>
<protein>
    <submittedName>
        <fullName evidence="1">Uncharacterized protein</fullName>
    </submittedName>
</protein>
<proteinExistence type="predicted"/>
<name>A0A087BHN0_BIFLN</name>
<sequence>MVGMVIRYNRKTGDRIVREYPGPNGYANAISDPDFRKDMGKHLGDWELAVIGSESFDAIRTTHSRYFTGRDVTPVHA</sequence>
<dbReference type="Proteomes" id="UP000029024">
    <property type="component" value="Unassembled WGS sequence"/>
</dbReference>
<dbReference type="RefSeq" id="WP_152596669.1">
    <property type="nucleotide sequence ID" value="NZ_JGZA01000013.1"/>
</dbReference>
<accession>A0A087BHN0</accession>
<evidence type="ECO:0000313" key="2">
    <source>
        <dbReference type="Proteomes" id="UP000029024"/>
    </source>
</evidence>
<organism evidence="1 2">
    <name type="scientific">Bifidobacterium longum subsp. suis</name>
    <dbReference type="NCBI Taxonomy" id="1695"/>
    <lineage>
        <taxon>Bacteria</taxon>
        <taxon>Bacillati</taxon>
        <taxon>Actinomycetota</taxon>
        <taxon>Actinomycetes</taxon>
        <taxon>Bifidobacteriales</taxon>
        <taxon>Bifidobacteriaceae</taxon>
        <taxon>Bifidobacterium</taxon>
    </lineage>
</organism>